<proteinExistence type="predicted"/>
<feature type="domain" description="Mce/MlaD" evidence="2">
    <location>
        <begin position="38"/>
        <end position="112"/>
    </location>
</feature>
<feature type="coiled-coil region" evidence="1">
    <location>
        <begin position="314"/>
        <end position="355"/>
    </location>
</feature>
<dbReference type="Pfam" id="PF02470">
    <property type="entry name" value="MlaD"/>
    <property type="match status" value="1"/>
</dbReference>
<evidence type="ECO:0000259" key="2">
    <source>
        <dbReference type="Pfam" id="PF02470"/>
    </source>
</evidence>
<organism evidence="3 4">
    <name type="scientific">Rhodothermus profundi</name>
    <dbReference type="NCBI Taxonomy" id="633813"/>
    <lineage>
        <taxon>Bacteria</taxon>
        <taxon>Pseudomonadati</taxon>
        <taxon>Rhodothermota</taxon>
        <taxon>Rhodothermia</taxon>
        <taxon>Rhodothermales</taxon>
        <taxon>Rhodothermaceae</taxon>
        <taxon>Rhodothermus</taxon>
    </lineage>
</organism>
<dbReference type="PANTHER" id="PTHR33371:SF4">
    <property type="entry name" value="INTERMEMBRANE PHOSPHOLIPID TRANSPORT SYSTEM BINDING PROTEIN MLAD"/>
    <property type="match status" value="1"/>
</dbReference>
<dbReference type="RefSeq" id="WP_072714524.1">
    <property type="nucleotide sequence ID" value="NZ_FRAU01000001.1"/>
</dbReference>
<dbReference type="InterPro" id="IPR052336">
    <property type="entry name" value="MlaD_Phospholipid_Transporter"/>
</dbReference>
<dbReference type="InterPro" id="IPR003399">
    <property type="entry name" value="Mce/MlaD"/>
</dbReference>
<gene>
    <name evidence="3" type="ORF">SAMN04488087_0688</name>
</gene>
<evidence type="ECO:0000313" key="4">
    <source>
        <dbReference type="Proteomes" id="UP000185812"/>
    </source>
</evidence>
<dbReference type="OrthoDB" id="9771725at2"/>
<evidence type="ECO:0000313" key="3">
    <source>
        <dbReference type="EMBL" id="SHK21542.1"/>
    </source>
</evidence>
<dbReference type="STRING" id="633813.SAMN04488087_0688"/>
<reference evidence="4" key="1">
    <citation type="submission" date="2016-11" db="EMBL/GenBank/DDBJ databases">
        <authorList>
            <person name="Varghese N."/>
            <person name="Submissions S."/>
        </authorList>
    </citation>
    <scope>NUCLEOTIDE SEQUENCE [LARGE SCALE GENOMIC DNA]</scope>
    <source>
        <strain evidence="4">DSM 22212</strain>
    </source>
</reference>
<sequence>MSREARVGLLALAGIALFVAALFAIANRSFLLSDTFLLRARFNRVAGLVPGAPVQFQGVNVGRVEAVQLPPEPGGQIEVTMAIKEEARRVIHTRTQAQIKSEGLVGQQIVVLVNPPGVQGEPVSEGDLIVGVDPFDLFEITDRTLASVQRFEDAANAFRQIMLDVQAGEGTLGKLIYDPTLYNEFVATTNETRRVLNNLANNAEALVALAEEATQGVQSILNKIDQGEGTMARMLNDPALYERLLATADTLRQVASDLRAITGAAENAANWGALGAYRFAELMEAAKHNWLFRRYFEERGYMERAPFEVRERAIEQAYRQLQARMRELDAWERQLQQREARLKALETRLSALADSLRSTNGR</sequence>
<protein>
    <submittedName>
        <fullName evidence="3">Phospholipid/cholesterol/gamma-HCH transport system substrate-binding protein</fullName>
    </submittedName>
</protein>
<dbReference type="Proteomes" id="UP000185812">
    <property type="component" value="Unassembled WGS sequence"/>
</dbReference>
<keyword evidence="4" id="KW-1185">Reference proteome</keyword>
<dbReference type="EMBL" id="FRAU01000001">
    <property type="protein sequence ID" value="SHK21542.1"/>
    <property type="molecule type" value="Genomic_DNA"/>
</dbReference>
<accession>A0A1M6QMR3</accession>
<name>A0A1M6QMR3_9BACT</name>
<evidence type="ECO:0000256" key="1">
    <source>
        <dbReference type="SAM" id="Coils"/>
    </source>
</evidence>
<keyword evidence="1" id="KW-0175">Coiled coil</keyword>
<dbReference type="AlphaFoldDB" id="A0A1M6QMR3"/>
<dbReference type="PANTHER" id="PTHR33371">
    <property type="entry name" value="INTERMEMBRANE PHOSPHOLIPID TRANSPORT SYSTEM BINDING PROTEIN MLAD-RELATED"/>
    <property type="match status" value="1"/>
</dbReference>